<proteinExistence type="predicted"/>
<accession>A0AC34F1W4</accession>
<organism evidence="1 2">
    <name type="scientific">Panagrolaimus sp. ES5</name>
    <dbReference type="NCBI Taxonomy" id="591445"/>
    <lineage>
        <taxon>Eukaryota</taxon>
        <taxon>Metazoa</taxon>
        <taxon>Ecdysozoa</taxon>
        <taxon>Nematoda</taxon>
        <taxon>Chromadorea</taxon>
        <taxon>Rhabditida</taxon>
        <taxon>Tylenchina</taxon>
        <taxon>Panagrolaimomorpha</taxon>
        <taxon>Panagrolaimoidea</taxon>
        <taxon>Panagrolaimidae</taxon>
        <taxon>Panagrolaimus</taxon>
    </lineage>
</organism>
<protein>
    <submittedName>
        <fullName evidence="2">Uncharacterized protein</fullName>
    </submittedName>
</protein>
<dbReference type="WBParaSite" id="ES5_v2.g10820.t1">
    <property type="protein sequence ID" value="ES5_v2.g10820.t1"/>
    <property type="gene ID" value="ES5_v2.g10820"/>
</dbReference>
<sequence>MFNSKLPSNYEMPSALKKKLHHAKRTFSANKPNYGSNTTTSPNLAPTNSNSYIQYRFKNYNTSKNGTGKLTKREKTEKRNLINQQFAEIEAALEKAKNVKVAREHGNAWVNSMKDSDIDYFESELRKAHRINFIDLVLSEETTLV</sequence>
<name>A0AC34F1W4_9BILA</name>
<evidence type="ECO:0000313" key="1">
    <source>
        <dbReference type="Proteomes" id="UP000887579"/>
    </source>
</evidence>
<dbReference type="Proteomes" id="UP000887579">
    <property type="component" value="Unplaced"/>
</dbReference>
<reference evidence="2" key="1">
    <citation type="submission" date="2022-11" db="UniProtKB">
        <authorList>
            <consortium name="WormBaseParasite"/>
        </authorList>
    </citation>
    <scope>IDENTIFICATION</scope>
</reference>
<evidence type="ECO:0000313" key="2">
    <source>
        <dbReference type="WBParaSite" id="ES5_v2.g10820.t1"/>
    </source>
</evidence>